<dbReference type="PROSITE" id="PS50006">
    <property type="entry name" value="FHA_DOMAIN"/>
    <property type="match status" value="1"/>
</dbReference>
<sequence>MYAFLTILTGPRAGAHFSLVGESENLLGRGSDCQVTVADPLSSRVHARLVHEGGQWLIRDNASRNGTYVNGQKALEAALEDGHKIRIGSTEFEFHESEEPPTAEGDDPQLTQTLVQEAAVLEGGIQESSLDGMPNAEQVKELMLLYQLSIRLLGCHEPERVVQIALELLRDRTGSAVVGFLWVTDDGKLRLKRVLPPDAAGRVVLNESLTELVSRQGHAVWVANQESREDDKDPSASDSDIGRFADAICAPLVGKTADGVRETHGALHAYLEDRRFHQSDFDFAISVANILEIALARALEQSSLQTSFERLVQFSPGYDDLIGESEPMLALKAKLPRVAKASGCVLVRGESGSGKEVVARAIQRAGPRAERPLVAVNCAAIPPDLMDSQLFGHKAGSFTGADRDHTGYFQQADLGTLFLDEVGELSLEGQAKLLRVLEGHPFLPVGATEPVSVDVRVIAATNQDLQTYVREKRFREDLYYRLSVFELQLPPLRERGDDIDRLVDFFFEHYRAQHGRPGIKLGKAARTQLRAYRWPGNVRQLRNVIDSAVVMADGAEILPADLALRDAGAEDFDTLEIEQWEQKLIRRALDQTGGSVPEAAKLLGIGRATLYRKIEQHKIER</sequence>
<comment type="caution">
    <text evidence="8">The sequence shown here is derived from an EMBL/GenBank/DDBJ whole genome shotgun (WGS) entry which is preliminary data.</text>
</comment>
<evidence type="ECO:0000256" key="4">
    <source>
        <dbReference type="ARBA" id="ARBA00023125"/>
    </source>
</evidence>
<evidence type="ECO:0000259" key="6">
    <source>
        <dbReference type="PROSITE" id="PS50006"/>
    </source>
</evidence>
<dbReference type="Gene3D" id="2.60.200.20">
    <property type="match status" value="1"/>
</dbReference>
<dbReference type="CDD" id="cd00009">
    <property type="entry name" value="AAA"/>
    <property type="match status" value="1"/>
</dbReference>
<dbReference type="InterPro" id="IPR029016">
    <property type="entry name" value="GAF-like_dom_sf"/>
</dbReference>
<dbReference type="InterPro" id="IPR003593">
    <property type="entry name" value="AAA+_ATPase"/>
</dbReference>
<dbReference type="PROSITE" id="PS00688">
    <property type="entry name" value="SIGMA54_INTERACT_3"/>
    <property type="match status" value="1"/>
</dbReference>
<keyword evidence="9" id="KW-1185">Reference proteome</keyword>
<dbReference type="Gene3D" id="3.40.50.300">
    <property type="entry name" value="P-loop containing nucleotide triphosphate hydrolases"/>
    <property type="match status" value="1"/>
</dbReference>
<dbReference type="Pfam" id="PF00498">
    <property type="entry name" value="FHA"/>
    <property type="match status" value="1"/>
</dbReference>
<dbReference type="PRINTS" id="PR01590">
    <property type="entry name" value="HTHFIS"/>
</dbReference>
<evidence type="ECO:0000256" key="3">
    <source>
        <dbReference type="ARBA" id="ARBA00023015"/>
    </source>
</evidence>
<evidence type="ECO:0000259" key="7">
    <source>
        <dbReference type="PROSITE" id="PS50045"/>
    </source>
</evidence>
<name>A0A5C5ZGA3_9BACT</name>
<dbReference type="SMART" id="SM00382">
    <property type="entry name" value="AAA"/>
    <property type="match status" value="1"/>
</dbReference>
<dbReference type="Gene3D" id="1.10.8.60">
    <property type="match status" value="1"/>
</dbReference>
<evidence type="ECO:0000313" key="9">
    <source>
        <dbReference type="Proteomes" id="UP000315440"/>
    </source>
</evidence>
<dbReference type="FunFam" id="3.40.50.300:FF:000006">
    <property type="entry name" value="DNA-binding transcriptional regulator NtrC"/>
    <property type="match status" value="1"/>
</dbReference>
<dbReference type="Pfam" id="PF02954">
    <property type="entry name" value="HTH_8"/>
    <property type="match status" value="1"/>
</dbReference>
<dbReference type="SUPFAM" id="SSF52540">
    <property type="entry name" value="P-loop containing nucleoside triphosphate hydrolases"/>
    <property type="match status" value="1"/>
</dbReference>
<keyword evidence="4" id="KW-0238">DNA-binding</keyword>
<dbReference type="Pfam" id="PF00158">
    <property type="entry name" value="Sigma54_activat"/>
    <property type="match status" value="1"/>
</dbReference>
<dbReference type="PROSITE" id="PS00675">
    <property type="entry name" value="SIGMA54_INTERACT_1"/>
    <property type="match status" value="1"/>
</dbReference>
<dbReference type="InterPro" id="IPR002078">
    <property type="entry name" value="Sigma_54_int"/>
</dbReference>
<dbReference type="InterPro" id="IPR058031">
    <property type="entry name" value="AAA_lid_NorR"/>
</dbReference>
<dbReference type="GO" id="GO:0043565">
    <property type="term" value="F:sequence-specific DNA binding"/>
    <property type="evidence" value="ECO:0007669"/>
    <property type="project" value="InterPro"/>
</dbReference>
<dbReference type="InterPro" id="IPR000253">
    <property type="entry name" value="FHA_dom"/>
</dbReference>
<organism evidence="8 9">
    <name type="scientific">Pseudobythopirellula maris</name>
    <dbReference type="NCBI Taxonomy" id="2527991"/>
    <lineage>
        <taxon>Bacteria</taxon>
        <taxon>Pseudomonadati</taxon>
        <taxon>Planctomycetota</taxon>
        <taxon>Planctomycetia</taxon>
        <taxon>Pirellulales</taxon>
        <taxon>Lacipirellulaceae</taxon>
        <taxon>Pseudobythopirellula</taxon>
    </lineage>
</organism>
<evidence type="ECO:0000256" key="1">
    <source>
        <dbReference type="ARBA" id="ARBA00022741"/>
    </source>
</evidence>
<keyword evidence="3" id="KW-0805">Transcription regulation</keyword>
<dbReference type="PANTHER" id="PTHR32071">
    <property type="entry name" value="TRANSCRIPTIONAL REGULATORY PROTEIN"/>
    <property type="match status" value="1"/>
</dbReference>
<feature type="domain" description="Sigma-54 factor interaction" evidence="7">
    <location>
        <begin position="321"/>
        <end position="550"/>
    </location>
</feature>
<dbReference type="SUPFAM" id="SSF46689">
    <property type="entry name" value="Homeodomain-like"/>
    <property type="match status" value="1"/>
</dbReference>
<dbReference type="PROSITE" id="PS50045">
    <property type="entry name" value="SIGMA54_INTERACT_4"/>
    <property type="match status" value="1"/>
</dbReference>
<dbReference type="InterPro" id="IPR002197">
    <property type="entry name" value="HTH_Fis"/>
</dbReference>
<dbReference type="InterPro" id="IPR009057">
    <property type="entry name" value="Homeodomain-like_sf"/>
</dbReference>
<dbReference type="AlphaFoldDB" id="A0A5C5ZGA3"/>
<feature type="domain" description="FHA" evidence="6">
    <location>
        <begin position="25"/>
        <end position="74"/>
    </location>
</feature>
<dbReference type="Proteomes" id="UP000315440">
    <property type="component" value="Unassembled WGS sequence"/>
</dbReference>
<keyword evidence="2" id="KW-0067">ATP-binding</keyword>
<evidence type="ECO:0000256" key="2">
    <source>
        <dbReference type="ARBA" id="ARBA00022840"/>
    </source>
</evidence>
<dbReference type="Pfam" id="PF13185">
    <property type="entry name" value="GAF_2"/>
    <property type="match status" value="1"/>
</dbReference>
<dbReference type="CDD" id="cd00060">
    <property type="entry name" value="FHA"/>
    <property type="match status" value="1"/>
</dbReference>
<dbReference type="InterPro" id="IPR008984">
    <property type="entry name" value="SMAD_FHA_dom_sf"/>
</dbReference>
<accession>A0A5C5ZGA3</accession>
<dbReference type="GO" id="GO:0005524">
    <property type="term" value="F:ATP binding"/>
    <property type="evidence" value="ECO:0007669"/>
    <property type="project" value="UniProtKB-KW"/>
</dbReference>
<dbReference type="InterPro" id="IPR025944">
    <property type="entry name" value="Sigma_54_int_dom_CS"/>
</dbReference>
<keyword evidence="1" id="KW-0547">Nucleotide-binding</keyword>
<dbReference type="InterPro" id="IPR025662">
    <property type="entry name" value="Sigma_54_int_dom_ATP-bd_1"/>
</dbReference>
<dbReference type="Gene3D" id="1.10.10.60">
    <property type="entry name" value="Homeodomain-like"/>
    <property type="match status" value="1"/>
</dbReference>
<dbReference type="SUPFAM" id="SSF49879">
    <property type="entry name" value="SMAD/FHA domain"/>
    <property type="match status" value="1"/>
</dbReference>
<keyword evidence="5" id="KW-0804">Transcription</keyword>
<proteinExistence type="predicted"/>
<dbReference type="RefSeq" id="WP_231993866.1">
    <property type="nucleotide sequence ID" value="NZ_SJPQ01000005.1"/>
</dbReference>
<protein>
    <submittedName>
        <fullName evidence="8">Regulatory protein LuxO</fullName>
    </submittedName>
</protein>
<gene>
    <name evidence="8" type="primary">luxO</name>
    <name evidence="8" type="ORF">Mal64_37860</name>
</gene>
<dbReference type="EMBL" id="SJPQ01000005">
    <property type="protein sequence ID" value="TWT86246.1"/>
    <property type="molecule type" value="Genomic_DNA"/>
</dbReference>
<dbReference type="InterPro" id="IPR027417">
    <property type="entry name" value="P-loop_NTPase"/>
</dbReference>
<evidence type="ECO:0000256" key="5">
    <source>
        <dbReference type="ARBA" id="ARBA00023163"/>
    </source>
</evidence>
<evidence type="ECO:0000313" key="8">
    <source>
        <dbReference type="EMBL" id="TWT86246.1"/>
    </source>
</evidence>
<dbReference type="Gene3D" id="3.30.450.40">
    <property type="match status" value="1"/>
</dbReference>
<dbReference type="PANTHER" id="PTHR32071:SF57">
    <property type="entry name" value="C4-DICARBOXYLATE TRANSPORT TRANSCRIPTIONAL REGULATORY PROTEIN DCTD"/>
    <property type="match status" value="1"/>
</dbReference>
<dbReference type="InterPro" id="IPR003018">
    <property type="entry name" value="GAF"/>
</dbReference>
<dbReference type="GO" id="GO:0006355">
    <property type="term" value="P:regulation of DNA-templated transcription"/>
    <property type="evidence" value="ECO:0007669"/>
    <property type="project" value="InterPro"/>
</dbReference>
<dbReference type="SUPFAM" id="SSF55781">
    <property type="entry name" value="GAF domain-like"/>
    <property type="match status" value="1"/>
</dbReference>
<dbReference type="Pfam" id="PF25601">
    <property type="entry name" value="AAA_lid_14"/>
    <property type="match status" value="1"/>
</dbReference>
<reference evidence="8 9" key="1">
    <citation type="submission" date="2019-02" db="EMBL/GenBank/DDBJ databases">
        <title>Deep-cultivation of Planctomycetes and their phenomic and genomic characterization uncovers novel biology.</title>
        <authorList>
            <person name="Wiegand S."/>
            <person name="Jogler M."/>
            <person name="Boedeker C."/>
            <person name="Pinto D."/>
            <person name="Vollmers J."/>
            <person name="Rivas-Marin E."/>
            <person name="Kohn T."/>
            <person name="Peeters S.H."/>
            <person name="Heuer A."/>
            <person name="Rast P."/>
            <person name="Oberbeckmann S."/>
            <person name="Bunk B."/>
            <person name="Jeske O."/>
            <person name="Meyerdierks A."/>
            <person name="Storesund J.E."/>
            <person name="Kallscheuer N."/>
            <person name="Luecker S."/>
            <person name="Lage O.M."/>
            <person name="Pohl T."/>
            <person name="Merkel B.J."/>
            <person name="Hornburger P."/>
            <person name="Mueller R.-W."/>
            <person name="Bruemmer F."/>
            <person name="Labrenz M."/>
            <person name="Spormann A.M."/>
            <person name="Op Den Camp H."/>
            <person name="Overmann J."/>
            <person name="Amann R."/>
            <person name="Jetten M.S.M."/>
            <person name="Mascher T."/>
            <person name="Medema M.H."/>
            <person name="Devos D.P."/>
            <person name="Kaster A.-K."/>
            <person name="Ovreas L."/>
            <person name="Rohde M."/>
            <person name="Galperin M.Y."/>
            <person name="Jogler C."/>
        </authorList>
    </citation>
    <scope>NUCLEOTIDE SEQUENCE [LARGE SCALE GENOMIC DNA]</scope>
    <source>
        <strain evidence="8 9">Mal64</strain>
    </source>
</reference>
<dbReference type="SMART" id="SM00240">
    <property type="entry name" value="FHA"/>
    <property type="match status" value="1"/>
</dbReference>